<protein>
    <submittedName>
        <fullName evidence="2">Uncharacterized protein</fullName>
    </submittedName>
</protein>
<evidence type="ECO:0000313" key="2">
    <source>
        <dbReference type="EMBL" id="CAA9456528.1"/>
    </source>
</evidence>
<evidence type="ECO:0000256" key="1">
    <source>
        <dbReference type="SAM" id="Phobius"/>
    </source>
</evidence>
<dbReference type="EMBL" id="CADCUW010000697">
    <property type="protein sequence ID" value="CAA9456528.1"/>
    <property type="molecule type" value="Genomic_DNA"/>
</dbReference>
<keyword evidence="1" id="KW-0812">Transmembrane</keyword>
<feature type="transmembrane region" description="Helical" evidence="1">
    <location>
        <begin position="32"/>
        <end position="55"/>
    </location>
</feature>
<organism evidence="2">
    <name type="scientific">uncultured Rubrobacteraceae bacterium</name>
    <dbReference type="NCBI Taxonomy" id="349277"/>
    <lineage>
        <taxon>Bacteria</taxon>
        <taxon>Bacillati</taxon>
        <taxon>Actinomycetota</taxon>
        <taxon>Rubrobacteria</taxon>
        <taxon>Rubrobacterales</taxon>
        <taxon>Rubrobacteraceae</taxon>
        <taxon>environmental samples</taxon>
    </lineage>
</organism>
<feature type="transmembrane region" description="Helical" evidence="1">
    <location>
        <begin position="120"/>
        <end position="141"/>
    </location>
</feature>
<keyword evidence="1" id="KW-0472">Membrane</keyword>
<gene>
    <name evidence="2" type="ORF">AVDCRST_MAG01-01-5265</name>
</gene>
<accession>A0A6J4QXJ7</accession>
<reference evidence="2" key="1">
    <citation type="submission" date="2020-02" db="EMBL/GenBank/DDBJ databases">
        <authorList>
            <person name="Meier V. D."/>
        </authorList>
    </citation>
    <scope>NUCLEOTIDE SEQUENCE</scope>
    <source>
        <strain evidence="2">AVDCRST_MAG01</strain>
    </source>
</reference>
<dbReference type="AlphaFoldDB" id="A0A6J4QXJ7"/>
<keyword evidence="1" id="KW-1133">Transmembrane helix</keyword>
<feature type="transmembrane region" description="Helical" evidence="1">
    <location>
        <begin position="61"/>
        <end position="81"/>
    </location>
</feature>
<name>A0A6J4QXJ7_9ACTN</name>
<sequence>MSTPTTGQQRNAQGLLRRMFVGRPPKKPPGRVGLALTLLGFPVWSSVMLLTWGAIPPLLTLAFLSMGLGGVMATLASLASYHRWRGERPGELLRMASHLPTTVSLVLFLAHFKLNEEWGWIWWTAFIVGLTVVVGVAGYYYGPDEPPESEGGTSAGRGPGN</sequence>
<proteinExistence type="predicted"/>